<evidence type="ECO:0000313" key="2">
    <source>
        <dbReference type="EMBL" id="VEH05897.1"/>
    </source>
</evidence>
<dbReference type="GO" id="GO:0000287">
    <property type="term" value="F:magnesium ion binding"/>
    <property type="evidence" value="ECO:0007669"/>
    <property type="project" value="TreeGrafter"/>
</dbReference>
<dbReference type="Proteomes" id="UP000033457">
    <property type="component" value="Chromosome"/>
</dbReference>
<reference evidence="1 3" key="1">
    <citation type="journal article" date="2015" name="Genome Announc.">
        <title>Complete Genome Sequence of Corynebacterium kutscheri DSM 20755, a Corynebacterial Type Strain with Remarkably Low G+C Content of Chromosomal DNA.</title>
        <authorList>
            <person name="Ruckert C."/>
            <person name="Albersmeier A."/>
            <person name="Winkler A."/>
            <person name="Tauch A."/>
        </authorList>
    </citation>
    <scope>NUCLEOTIDE SEQUENCE [LARGE SCALE GENOMIC DNA]</scope>
    <source>
        <strain evidence="1 3">DSM 20755</strain>
    </source>
</reference>
<keyword evidence="1" id="KW-0378">Hydrolase</keyword>
<evidence type="ECO:0000313" key="1">
    <source>
        <dbReference type="EMBL" id="AKE42142.1"/>
    </source>
</evidence>
<dbReference type="Gene3D" id="3.40.50.1000">
    <property type="entry name" value="HAD superfamily/HAD-like"/>
    <property type="match status" value="1"/>
</dbReference>
<dbReference type="PANTHER" id="PTHR10000:SF8">
    <property type="entry name" value="HAD SUPERFAMILY HYDROLASE-LIKE, TYPE 3"/>
    <property type="match status" value="1"/>
</dbReference>
<evidence type="ECO:0000313" key="3">
    <source>
        <dbReference type="Proteomes" id="UP000033457"/>
    </source>
</evidence>
<dbReference type="InterPro" id="IPR036412">
    <property type="entry name" value="HAD-like_sf"/>
</dbReference>
<dbReference type="Pfam" id="PF08282">
    <property type="entry name" value="Hydrolase_3"/>
    <property type="match status" value="1"/>
</dbReference>
<dbReference type="HOGENOM" id="CLU_044146_0_0_11"/>
<dbReference type="SFLD" id="SFLDS00003">
    <property type="entry name" value="Haloacid_Dehalogenase"/>
    <property type="match status" value="1"/>
</dbReference>
<dbReference type="RefSeq" id="WP_046440736.1">
    <property type="nucleotide sequence ID" value="NZ_CP011312.1"/>
</dbReference>
<dbReference type="InterPro" id="IPR000150">
    <property type="entry name" value="Cof"/>
</dbReference>
<gene>
    <name evidence="2" type="primary">ywpJ</name>
    <name evidence="2" type="ORF">NCTC949_00847</name>
    <name evidence="1" type="ORF">UL82_10025</name>
</gene>
<sequence>MFTPNFIVSDIDGTFINSAERVDPRVRQAVINAVDAGAYFSFATGRPYRWIYPILEQLPLRPLCVSANGAVIYDSETDTVIKTYELVTETMAEVIDRARSALAGTASMAIAVERAGHSAYQDETELFIMSPDFLRTWSNQEFSIATEDEFIQQPAAKMLLRCESMTASEMYKLIAPVIPEELAMVTYSMDEGLLEISAPGVSKLRGLEFLCSLYGVDANHTICFGDMPNDIEMLRWAGYGVAMGNAHPAVKAISDEVTLSNDEAGVAYVLERWFSQ</sequence>
<dbReference type="OrthoDB" id="3180855at2"/>
<keyword evidence="3" id="KW-1185">Reference proteome</keyword>
<dbReference type="NCBIfam" id="TIGR00099">
    <property type="entry name" value="Cof-subfamily"/>
    <property type="match status" value="1"/>
</dbReference>
<dbReference type="KEGG" id="cku:UL82_10025"/>
<name>A0A0F6R167_9CORY</name>
<protein>
    <submittedName>
        <fullName evidence="2">HAD-family hydrolase</fullName>
        <ecNumber evidence="2">3.1.3.-</ecNumber>
    </submittedName>
    <submittedName>
        <fullName evidence="1">HAD-superfamily hydrolase, subfamily IIB</fullName>
    </submittedName>
</protein>
<dbReference type="GO" id="GO:0016791">
    <property type="term" value="F:phosphatase activity"/>
    <property type="evidence" value="ECO:0007669"/>
    <property type="project" value="UniProtKB-ARBA"/>
</dbReference>
<dbReference type="STRING" id="35755.UL82_10025"/>
<dbReference type="InterPro" id="IPR006379">
    <property type="entry name" value="HAD-SF_hydro_IIB"/>
</dbReference>
<dbReference type="EC" id="3.1.3.-" evidence="2"/>
<dbReference type="NCBIfam" id="TIGR01484">
    <property type="entry name" value="HAD-SF-IIB"/>
    <property type="match status" value="1"/>
</dbReference>
<dbReference type="AlphaFoldDB" id="A0A0F6R167"/>
<reference evidence="2 4" key="2">
    <citation type="submission" date="2018-12" db="EMBL/GenBank/DDBJ databases">
        <authorList>
            <consortium name="Pathogen Informatics"/>
        </authorList>
    </citation>
    <scope>NUCLEOTIDE SEQUENCE [LARGE SCALE GENOMIC DNA]</scope>
    <source>
        <strain evidence="2 4">NCTC949</strain>
    </source>
</reference>
<accession>A0A0F6R167</accession>
<dbReference type="EMBL" id="LR134377">
    <property type="protein sequence ID" value="VEH05897.1"/>
    <property type="molecule type" value="Genomic_DNA"/>
</dbReference>
<dbReference type="EMBL" id="CP011312">
    <property type="protein sequence ID" value="AKE42142.1"/>
    <property type="molecule type" value="Genomic_DNA"/>
</dbReference>
<dbReference type="PANTHER" id="PTHR10000">
    <property type="entry name" value="PHOSPHOSERINE PHOSPHATASE"/>
    <property type="match status" value="1"/>
</dbReference>
<evidence type="ECO:0000313" key="4">
    <source>
        <dbReference type="Proteomes" id="UP000271380"/>
    </source>
</evidence>
<dbReference type="CDD" id="cd07516">
    <property type="entry name" value="HAD_Pase"/>
    <property type="match status" value="1"/>
</dbReference>
<dbReference type="Proteomes" id="UP000271380">
    <property type="component" value="Chromosome"/>
</dbReference>
<dbReference type="GO" id="GO:0005829">
    <property type="term" value="C:cytosol"/>
    <property type="evidence" value="ECO:0007669"/>
    <property type="project" value="TreeGrafter"/>
</dbReference>
<dbReference type="SFLD" id="SFLDG01140">
    <property type="entry name" value="C2.B:_Phosphomannomutase_and_P"/>
    <property type="match status" value="1"/>
</dbReference>
<organism evidence="1 3">
    <name type="scientific">Corynebacterium kutscheri</name>
    <dbReference type="NCBI Taxonomy" id="35755"/>
    <lineage>
        <taxon>Bacteria</taxon>
        <taxon>Bacillati</taxon>
        <taxon>Actinomycetota</taxon>
        <taxon>Actinomycetes</taxon>
        <taxon>Mycobacteriales</taxon>
        <taxon>Corynebacteriaceae</taxon>
        <taxon>Corynebacterium</taxon>
    </lineage>
</organism>
<dbReference type="InterPro" id="IPR023214">
    <property type="entry name" value="HAD_sf"/>
</dbReference>
<proteinExistence type="predicted"/>
<dbReference type="Gene3D" id="3.30.1240.10">
    <property type="match status" value="1"/>
</dbReference>
<dbReference type="SUPFAM" id="SSF56784">
    <property type="entry name" value="HAD-like"/>
    <property type="match status" value="1"/>
</dbReference>